<sequence length="38" mass="4246">MQHIASFITPTKAPKGLLVNLVLLLTRPLQFTLNIKSK</sequence>
<dbReference type="EMBL" id="BARX01000045">
    <property type="protein sequence ID" value="GAD04161.1"/>
    <property type="molecule type" value="Genomic_DNA"/>
</dbReference>
<evidence type="ECO:0000313" key="1">
    <source>
        <dbReference type="EMBL" id="GAD04161.1"/>
    </source>
</evidence>
<dbReference type="STRING" id="1331007.AALB_4241"/>
<protein>
    <submittedName>
        <fullName evidence="1">Uncharacterized protein</fullName>
    </submittedName>
</protein>
<dbReference type="AlphaFoldDB" id="R9PUH1"/>
<reference evidence="1" key="1">
    <citation type="journal article" date="2013" name="Genome Announc.">
        <title>Draft Genome Sequence of Agarivorans albus Strain MKT 106T, an Agarolytic Marine Bacterium.</title>
        <authorList>
            <person name="Yasuike M."/>
            <person name="Nakamura Y."/>
            <person name="Kai W."/>
            <person name="Fujiwara A."/>
            <person name="Fukui Y."/>
            <person name="Satomi M."/>
            <person name="Sano M."/>
        </authorList>
    </citation>
    <scope>NUCLEOTIDE SEQUENCE [LARGE SCALE GENOMIC DNA]</scope>
</reference>
<gene>
    <name evidence="1" type="ORF">AALB_4241</name>
</gene>
<name>R9PUH1_AGAAL</name>
<proteinExistence type="predicted"/>
<organism evidence="1 2">
    <name type="scientific">Agarivorans albus MKT 106</name>
    <dbReference type="NCBI Taxonomy" id="1331007"/>
    <lineage>
        <taxon>Bacteria</taxon>
        <taxon>Pseudomonadati</taxon>
        <taxon>Pseudomonadota</taxon>
        <taxon>Gammaproteobacteria</taxon>
        <taxon>Alteromonadales</taxon>
        <taxon>Alteromonadaceae</taxon>
        <taxon>Agarivorans</taxon>
    </lineage>
</organism>
<accession>R9PUH1</accession>
<evidence type="ECO:0000313" key="2">
    <source>
        <dbReference type="Proteomes" id="UP000014461"/>
    </source>
</evidence>
<comment type="caution">
    <text evidence="1">The sequence shown here is derived from an EMBL/GenBank/DDBJ whole genome shotgun (WGS) entry which is preliminary data.</text>
</comment>
<keyword evidence="2" id="KW-1185">Reference proteome</keyword>
<dbReference type="Proteomes" id="UP000014461">
    <property type="component" value="Unassembled WGS sequence"/>
</dbReference>